<gene>
    <name evidence="1" type="ORF">Pfra01_001682000</name>
</gene>
<dbReference type="EMBL" id="BSXT01001917">
    <property type="protein sequence ID" value="GMF46091.1"/>
    <property type="molecule type" value="Genomic_DNA"/>
</dbReference>
<name>A0A9W6XUH0_9STRA</name>
<evidence type="ECO:0000313" key="1">
    <source>
        <dbReference type="EMBL" id="GMF46091.1"/>
    </source>
</evidence>
<reference evidence="1" key="1">
    <citation type="submission" date="2023-04" db="EMBL/GenBank/DDBJ databases">
        <title>Phytophthora fragariaefolia NBRC 109709.</title>
        <authorList>
            <person name="Ichikawa N."/>
            <person name="Sato H."/>
            <person name="Tonouchi N."/>
        </authorList>
    </citation>
    <scope>NUCLEOTIDE SEQUENCE</scope>
    <source>
        <strain evidence="1">NBRC 109709</strain>
    </source>
</reference>
<evidence type="ECO:0000313" key="2">
    <source>
        <dbReference type="Proteomes" id="UP001165121"/>
    </source>
</evidence>
<dbReference type="AlphaFoldDB" id="A0A9W6XUH0"/>
<sequence>MDALKKVGGLFSRKQKALNLLNKSKQELLNKKILPSKLTAAIERLKKAGASEEQITKLTAKARAYEVFHGRNTVR</sequence>
<comment type="caution">
    <text evidence="1">The sequence shown here is derived from an EMBL/GenBank/DDBJ whole genome shotgun (WGS) entry which is preliminary data.</text>
</comment>
<accession>A0A9W6XUH0</accession>
<protein>
    <submittedName>
        <fullName evidence="1">Unnamed protein product</fullName>
    </submittedName>
</protein>
<organism evidence="1 2">
    <name type="scientific">Phytophthora fragariaefolia</name>
    <dbReference type="NCBI Taxonomy" id="1490495"/>
    <lineage>
        <taxon>Eukaryota</taxon>
        <taxon>Sar</taxon>
        <taxon>Stramenopiles</taxon>
        <taxon>Oomycota</taxon>
        <taxon>Peronosporomycetes</taxon>
        <taxon>Peronosporales</taxon>
        <taxon>Peronosporaceae</taxon>
        <taxon>Phytophthora</taxon>
    </lineage>
</organism>
<dbReference type="Proteomes" id="UP001165121">
    <property type="component" value="Unassembled WGS sequence"/>
</dbReference>
<keyword evidence="2" id="KW-1185">Reference proteome</keyword>
<proteinExistence type="predicted"/>